<dbReference type="Pfam" id="PF00849">
    <property type="entry name" value="PseudoU_synth_2"/>
    <property type="match status" value="1"/>
</dbReference>
<dbReference type="Proteomes" id="UP000215413">
    <property type="component" value="Unassembled WGS sequence"/>
</dbReference>
<dbReference type="InterPro" id="IPR050343">
    <property type="entry name" value="RsuA_PseudoU_synthase"/>
</dbReference>
<comment type="similarity">
    <text evidence="1 5">Belongs to the pseudouridine synthase RsuA family.</text>
</comment>
<reference evidence="8" key="1">
    <citation type="submission" date="2017-04" db="EMBL/GenBank/DDBJ databases">
        <title>Finegoldia magna isolated from orthopedic joint implant-associated infections.</title>
        <authorList>
            <person name="Bjorklund S."/>
            <person name="Bruggemann H."/>
            <person name="Jensen A."/>
            <person name="Hellmark B."/>
            <person name="Soderquist B."/>
        </authorList>
    </citation>
    <scope>NUCLEOTIDE SEQUENCE [LARGE SCALE GENOMIC DNA]</scope>
    <source>
        <strain evidence="8">CCUG 54800</strain>
    </source>
</reference>
<keyword evidence="2 4" id="KW-0694">RNA-binding</keyword>
<dbReference type="InterPro" id="IPR042092">
    <property type="entry name" value="PsdUridine_s_RsuA/RluB/E/F_cat"/>
</dbReference>
<evidence type="ECO:0000256" key="2">
    <source>
        <dbReference type="ARBA" id="ARBA00022884"/>
    </source>
</evidence>
<dbReference type="GO" id="GO:0120159">
    <property type="term" value="F:rRNA pseudouridine synthase activity"/>
    <property type="evidence" value="ECO:0007669"/>
    <property type="project" value="UniProtKB-ARBA"/>
</dbReference>
<keyword evidence="3 5" id="KW-0413">Isomerase</keyword>
<comment type="caution">
    <text evidence="7">The sequence shown here is derived from an EMBL/GenBank/DDBJ whole genome shotgun (WGS) entry which is preliminary data.</text>
</comment>
<evidence type="ECO:0000256" key="5">
    <source>
        <dbReference type="RuleBase" id="RU003887"/>
    </source>
</evidence>
<dbReference type="PROSITE" id="PS01149">
    <property type="entry name" value="PSI_RSU"/>
    <property type="match status" value="1"/>
</dbReference>
<accession>A0A233UY44</accession>
<protein>
    <recommendedName>
        <fullName evidence="5">Pseudouridine synthase</fullName>
        <ecNumber evidence="5">5.4.99.-</ecNumber>
    </recommendedName>
</protein>
<organism evidence="7 8">
    <name type="scientific">Finegoldia magna</name>
    <name type="common">Peptostreptococcus magnus</name>
    <dbReference type="NCBI Taxonomy" id="1260"/>
    <lineage>
        <taxon>Bacteria</taxon>
        <taxon>Bacillati</taxon>
        <taxon>Bacillota</taxon>
        <taxon>Tissierellia</taxon>
        <taxon>Tissierellales</taxon>
        <taxon>Peptoniphilaceae</taxon>
        <taxon>Finegoldia</taxon>
    </lineage>
</organism>
<dbReference type="NCBIfam" id="TIGR00093">
    <property type="entry name" value="pseudouridine synthase"/>
    <property type="match status" value="1"/>
</dbReference>
<dbReference type="Gene3D" id="3.10.290.10">
    <property type="entry name" value="RNA-binding S4 domain"/>
    <property type="match status" value="1"/>
</dbReference>
<sequence>MRLDRMLSEMKIATRKEIKQMVKKGIITVNDVTVKKSSEHIDENNDVVKIYDEVIEYRKYLYFVMNKRKGVTSHSKDPMHKTVIDDMGELCVFDLNPVGRLDLDTTGLLIITNDGKFAHNLISPKKDVSKKYKVTLRDKVDEKYNDTFEKGIKLMPEDIITKPATMEIIDDYNCYLTIKEGKYHQVKRMFEKVGNEVVELQRVQIGSFKLPEDLEEGDFRELTDEELKILGLEEE</sequence>
<dbReference type="SUPFAM" id="SSF55174">
    <property type="entry name" value="Alpha-L RNA-binding motif"/>
    <property type="match status" value="1"/>
</dbReference>
<dbReference type="AlphaFoldDB" id="A0A233UY44"/>
<dbReference type="GO" id="GO:0000455">
    <property type="term" value="P:enzyme-directed rRNA pseudouridine synthesis"/>
    <property type="evidence" value="ECO:0007669"/>
    <property type="project" value="UniProtKB-ARBA"/>
</dbReference>
<name>A0A233UY44_FINMA</name>
<dbReference type="RefSeq" id="WP_094206173.1">
    <property type="nucleotide sequence ID" value="NZ_JAJFDV010000012.1"/>
</dbReference>
<feature type="domain" description="RNA-binding S4" evidence="6">
    <location>
        <begin position="1"/>
        <end position="59"/>
    </location>
</feature>
<proteinExistence type="inferred from homology"/>
<dbReference type="FunFam" id="3.30.70.1560:FF:000001">
    <property type="entry name" value="Pseudouridine synthase"/>
    <property type="match status" value="1"/>
</dbReference>
<evidence type="ECO:0000256" key="4">
    <source>
        <dbReference type="PROSITE-ProRule" id="PRU00182"/>
    </source>
</evidence>
<dbReference type="InterPro" id="IPR000748">
    <property type="entry name" value="PsdUridine_synth_RsuA/RluB/E/F"/>
</dbReference>
<dbReference type="InterPro" id="IPR020103">
    <property type="entry name" value="PsdUridine_synth_cat_dom_sf"/>
</dbReference>
<evidence type="ECO:0000313" key="8">
    <source>
        <dbReference type="Proteomes" id="UP000215413"/>
    </source>
</evidence>
<dbReference type="PROSITE" id="PS50889">
    <property type="entry name" value="S4"/>
    <property type="match status" value="1"/>
</dbReference>
<dbReference type="Pfam" id="PF01479">
    <property type="entry name" value="S4"/>
    <property type="match status" value="1"/>
</dbReference>
<dbReference type="Gene3D" id="3.30.70.1560">
    <property type="entry name" value="Alpha-L RNA-binding motif"/>
    <property type="match status" value="1"/>
</dbReference>
<gene>
    <name evidence="7" type="ORF">B9N49_07430</name>
</gene>
<dbReference type="Gene3D" id="3.30.70.580">
    <property type="entry name" value="Pseudouridine synthase I, catalytic domain, N-terminal subdomain"/>
    <property type="match status" value="1"/>
</dbReference>
<dbReference type="InterPro" id="IPR036986">
    <property type="entry name" value="S4_RNA-bd_sf"/>
</dbReference>
<dbReference type="EMBL" id="NDYC01000035">
    <property type="protein sequence ID" value="OXZ26757.1"/>
    <property type="molecule type" value="Genomic_DNA"/>
</dbReference>
<evidence type="ECO:0000259" key="6">
    <source>
        <dbReference type="SMART" id="SM00363"/>
    </source>
</evidence>
<dbReference type="InterPro" id="IPR018496">
    <property type="entry name" value="PsdUridine_synth_RsuA/RluB_CS"/>
</dbReference>
<dbReference type="SMART" id="SM00363">
    <property type="entry name" value="S4"/>
    <property type="match status" value="1"/>
</dbReference>
<dbReference type="GO" id="GO:0003723">
    <property type="term" value="F:RNA binding"/>
    <property type="evidence" value="ECO:0007669"/>
    <property type="project" value="UniProtKB-KW"/>
</dbReference>
<dbReference type="InterPro" id="IPR006145">
    <property type="entry name" value="PsdUridine_synth_RsuA/RluA"/>
</dbReference>
<dbReference type="PANTHER" id="PTHR47683">
    <property type="entry name" value="PSEUDOURIDINE SYNTHASE FAMILY PROTEIN-RELATED"/>
    <property type="match status" value="1"/>
</dbReference>
<evidence type="ECO:0000313" key="7">
    <source>
        <dbReference type="EMBL" id="OXZ26757.1"/>
    </source>
</evidence>
<dbReference type="InterPro" id="IPR002942">
    <property type="entry name" value="S4_RNA-bd"/>
</dbReference>
<evidence type="ECO:0000256" key="1">
    <source>
        <dbReference type="ARBA" id="ARBA00008348"/>
    </source>
</evidence>
<dbReference type="EC" id="5.4.99.-" evidence="5"/>
<dbReference type="PANTHER" id="PTHR47683:SF4">
    <property type="entry name" value="PSEUDOURIDINE SYNTHASE"/>
    <property type="match status" value="1"/>
</dbReference>
<dbReference type="InterPro" id="IPR020094">
    <property type="entry name" value="TruA/RsuA/RluB/E/F_N"/>
</dbReference>
<dbReference type="SUPFAM" id="SSF55120">
    <property type="entry name" value="Pseudouridine synthase"/>
    <property type="match status" value="1"/>
</dbReference>
<evidence type="ECO:0000256" key="3">
    <source>
        <dbReference type="ARBA" id="ARBA00023235"/>
    </source>
</evidence>
<dbReference type="GO" id="GO:0005829">
    <property type="term" value="C:cytosol"/>
    <property type="evidence" value="ECO:0007669"/>
    <property type="project" value="UniProtKB-ARBA"/>
</dbReference>
<dbReference type="CDD" id="cd02553">
    <property type="entry name" value="PseudoU_synth_RsuA"/>
    <property type="match status" value="1"/>
</dbReference>